<dbReference type="AlphaFoldDB" id="A0A9Q0FK95"/>
<dbReference type="EMBL" id="JAKUCV010005026">
    <property type="protein sequence ID" value="KAJ4833020.1"/>
    <property type="molecule type" value="Genomic_DNA"/>
</dbReference>
<evidence type="ECO:0000313" key="2">
    <source>
        <dbReference type="EMBL" id="KAJ4833020.1"/>
    </source>
</evidence>
<evidence type="ECO:0000256" key="1">
    <source>
        <dbReference type="SAM" id="MobiDB-lite"/>
    </source>
</evidence>
<feature type="region of interest" description="Disordered" evidence="1">
    <location>
        <begin position="60"/>
        <end position="87"/>
    </location>
</feature>
<dbReference type="PANTHER" id="PTHR33647:SF5">
    <property type="entry name" value="OS01G0793900 PROTEIN"/>
    <property type="match status" value="1"/>
</dbReference>
<feature type="region of interest" description="Disordered" evidence="1">
    <location>
        <begin position="120"/>
        <end position="144"/>
    </location>
</feature>
<reference evidence="2" key="2">
    <citation type="journal article" date="2023" name="Plants (Basel)">
        <title>Annotation of the Turnera subulata (Passifloraceae) Draft Genome Reveals the S-Locus Evolved after the Divergence of Turneroideae from Passifloroideae in a Stepwise Manner.</title>
        <authorList>
            <person name="Henning P.M."/>
            <person name="Roalson E.H."/>
            <person name="Mir W."/>
            <person name="McCubbin A.G."/>
            <person name="Shore J.S."/>
        </authorList>
    </citation>
    <scope>NUCLEOTIDE SEQUENCE</scope>
    <source>
        <strain evidence="2">F60SS</strain>
    </source>
</reference>
<dbReference type="PANTHER" id="PTHR33647">
    <property type="entry name" value="OS01G0793900 PROTEIN"/>
    <property type="match status" value="1"/>
</dbReference>
<comment type="caution">
    <text evidence="2">The sequence shown here is derived from an EMBL/GenBank/DDBJ whole genome shotgun (WGS) entry which is preliminary data.</text>
</comment>
<organism evidence="2 3">
    <name type="scientific">Turnera subulata</name>
    <dbReference type="NCBI Taxonomy" id="218843"/>
    <lineage>
        <taxon>Eukaryota</taxon>
        <taxon>Viridiplantae</taxon>
        <taxon>Streptophyta</taxon>
        <taxon>Embryophyta</taxon>
        <taxon>Tracheophyta</taxon>
        <taxon>Spermatophyta</taxon>
        <taxon>Magnoliopsida</taxon>
        <taxon>eudicotyledons</taxon>
        <taxon>Gunneridae</taxon>
        <taxon>Pentapetalae</taxon>
        <taxon>rosids</taxon>
        <taxon>fabids</taxon>
        <taxon>Malpighiales</taxon>
        <taxon>Passifloraceae</taxon>
        <taxon>Turnera</taxon>
    </lineage>
</organism>
<keyword evidence="3" id="KW-1185">Reference proteome</keyword>
<feature type="compositionally biased region" description="Low complexity" evidence="1">
    <location>
        <begin position="64"/>
        <end position="85"/>
    </location>
</feature>
<protein>
    <submittedName>
        <fullName evidence="2">Uncharacterized protein</fullName>
    </submittedName>
</protein>
<dbReference type="OrthoDB" id="610799at2759"/>
<reference evidence="2" key="1">
    <citation type="submission" date="2022-02" db="EMBL/GenBank/DDBJ databases">
        <authorList>
            <person name="Henning P.M."/>
            <person name="McCubbin A.G."/>
            <person name="Shore J.S."/>
        </authorList>
    </citation>
    <scope>NUCLEOTIDE SEQUENCE</scope>
    <source>
        <strain evidence="2">F60SS</strain>
        <tissue evidence="2">Leaves</tissue>
    </source>
</reference>
<name>A0A9Q0FK95_9ROSI</name>
<gene>
    <name evidence="2" type="ORF">Tsubulata_010642</name>
</gene>
<evidence type="ECO:0000313" key="3">
    <source>
        <dbReference type="Proteomes" id="UP001141552"/>
    </source>
</evidence>
<sequence>MGNCLRHQPSTYWGGDDWGSPVPDHFVIRRRAHGDMKEEEEVIMRRSNIEEEEGLLLGEDRYFSSSSSSSSSSSTSKTSSSGSTTEVKIKITKKQLEELLGRVDVKELSVQQVLAQLMNISGGGGFDDQTHPRSWRPNLQSIPE</sequence>
<accession>A0A9Q0FK95</accession>
<dbReference type="Proteomes" id="UP001141552">
    <property type="component" value="Unassembled WGS sequence"/>
</dbReference>
<proteinExistence type="predicted"/>